<dbReference type="SUPFAM" id="SSF56112">
    <property type="entry name" value="Protein kinase-like (PK-like)"/>
    <property type="match status" value="1"/>
</dbReference>
<dbReference type="Pfam" id="PF08668">
    <property type="entry name" value="HDOD"/>
    <property type="match status" value="1"/>
</dbReference>
<evidence type="ECO:0000259" key="2">
    <source>
        <dbReference type="PROSITE" id="PS50011"/>
    </source>
</evidence>
<dbReference type="PANTHER" id="PTHR33525:SF4">
    <property type="entry name" value="CYCLIC DI-GMP PHOSPHODIESTERASE CDGJ"/>
    <property type="match status" value="1"/>
</dbReference>
<dbReference type="EMBL" id="CP000555">
    <property type="protein sequence ID" value="ABM95924.1"/>
    <property type="molecule type" value="Genomic_DNA"/>
</dbReference>
<dbReference type="AlphaFoldDB" id="A2SK35"/>
<keyword evidence="4" id="KW-0723">Serine/threonine-protein kinase</keyword>
<dbReference type="eggNOG" id="COG1639">
    <property type="taxonomic scope" value="Bacteria"/>
</dbReference>
<dbReference type="InterPro" id="IPR013976">
    <property type="entry name" value="HDOD"/>
</dbReference>
<organism evidence="4 5">
    <name type="scientific">Methylibium petroleiphilum (strain ATCC BAA-1232 / LMG 22953 / PM1)</name>
    <dbReference type="NCBI Taxonomy" id="420662"/>
    <lineage>
        <taxon>Bacteria</taxon>
        <taxon>Pseudomonadati</taxon>
        <taxon>Pseudomonadota</taxon>
        <taxon>Betaproteobacteria</taxon>
        <taxon>Burkholderiales</taxon>
        <taxon>Sphaerotilaceae</taxon>
        <taxon>Methylibium</taxon>
    </lineage>
</organism>
<dbReference type="InterPro" id="IPR052340">
    <property type="entry name" value="RNase_Y/CdgJ"/>
</dbReference>
<evidence type="ECO:0000259" key="3">
    <source>
        <dbReference type="PROSITE" id="PS51833"/>
    </source>
</evidence>
<dbReference type="Proteomes" id="UP000000366">
    <property type="component" value="Chromosome"/>
</dbReference>
<feature type="compositionally biased region" description="Low complexity" evidence="1">
    <location>
        <begin position="1"/>
        <end position="17"/>
    </location>
</feature>
<feature type="domain" description="Protein kinase" evidence="2">
    <location>
        <begin position="27"/>
        <end position="280"/>
    </location>
</feature>
<dbReference type="HOGENOM" id="CLU_465258_0_0_4"/>
<evidence type="ECO:0000313" key="5">
    <source>
        <dbReference type="Proteomes" id="UP000000366"/>
    </source>
</evidence>
<keyword evidence="5" id="KW-1185">Reference proteome</keyword>
<dbReference type="InterPro" id="IPR011009">
    <property type="entry name" value="Kinase-like_dom_sf"/>
</dbReference>
<dbReference type="PROSITE" id="PS51833">
    <property type="entry name" value="HDOD"/>
    <property type="match status" value="1"/>
</dbReference>
<proteinExistence type="predicted"/>
<keyword evidence="4" id="KW-0418">Kinase</keyword>
<dbReference type="PANTHER" id="PTHR33525">
    <property type="match status" value="1"/>
</dbReference>
<dbReference type="Gene3D" id="1.10.510.10">
    <property type="entry name" value="Transferase(Phosphotransferase) domain 1"/>
    <property type="match status" value="1"/>
</dbReference>
<protein>
    <submittedName>
        <fullName evidence="4">Serine/threonine protein kinase-like protein</fullName>
        <ecNumber evidence="4">2.7.11.1</ecNumber>
    </submittedName>
</protein>
<reference evidence="4 5" key="1">
    <citation type="journal article" date="2007" name="J. Bacteriol.">
        <title>Whole-genome analysis of the methyl tert-butyl ether-degrading beta-proteobacterium Methylibium petroleiphilum PM1.</title>
        <authorList>
            <person name="Kane S.R."/>
            <person name="Chakicherla A.Y."/>
            <person name="Chain P.S.G."/>
            <person name="Schmidt R."/>
            <person name="Shin M.W."/>
            <person name="Legler T.C."/>
            <person name="Scow K.M."/>
            <person name="Larimer F.W."/>
            <person name="Lucas S.M."/>
            <person name="Richardson P.M."/>
            <person name="Hristova K.R."/>
        </authorList>
    </citation>
    <scope>NUCLEOTIDE SEQUENCE [LARGE SCALE GENOMIC DNA]</scope>
    <source>
        <strain evidence="5">ATCC BAA-1232 / LMG 22953 / PM1</strain>
    </source>
</reference>
<dbReference type="EC" id="2.7.11.1" evidence="4"/>
<feature type="region of interest" description="Disordered" evidence="1">
    <location>
        <begin position="1"/>
        <end position="20"/>
    </location>
</feature>
<dbReference type="InterPro" id="IPR000719">
    <property type="entry name" value="Prot_kinase_dom"/>
</dbReference>
<feature type="domain" description="HDOD" evidence="3">
    <location>
        <begin position="304"/>
        <end position="503"/>
    </location>
</feature>
<dbReference type="SMART" id="SM00220">
    <property type="entry name" value="S_TKc"/>
    <property type="match status" value="1"/>
</dbReference>
<gene>
    <name evidence="4" type="ordered locus">Mpe_A2971</name>
</gene>
<name>A2SK35_METPP</name>
<dbReference type="Gene3D" id="1.10.3210.10">
    <property type="entry name" value="Hypothetical protein af1432"/>
    <property type="match status" value="1"/>
</dbReference>
<evidence type="ECO:0000313" key="4">
    <source>
        <dbReference type="EMBL" id="ABM95924.1"/>
    </source>
</evidence>
<dbReference type="STRING" id="420662.Mpe_A2971"/>
<evidence type="ECO:0000256" key="1">
    <source>
        <dbReference type="SAM" id="MobiDB-lite"/>
    </source>
</evidence>
<dbReference type="Gene3D" id="3.30.200.20">
    <property type="entry name" value="Phosphorylase Kinase, domain 1"/>
    <property type="match status" value="1"/>
</dbReference>
<sequence>MPMLAAPTTTPGALPAGSSTTRRLGRFELRQLLGKSSRTMLWLAHDPAAGADRYLTLPRQQPADAATLEAWLRGARHVARLSHPQLLPIVDVGVEERWPFLAGPALAGLTLDAHLAGGEMPSPVQAAQWLCDLLQGLAFMHEAGLAHGDVGGYSVLIDPQGRALLLPGADASASQAAAASGSALAVDPDALRTQRDAGARDLQACGLLLHRLLAGQPALDEADPPTALARLDREIVRLGWTTPQPVPDALRAIANRATEREPQRRYLGARSLQRALQGWLDAQAAGGDGVLGLLLDRLHSVGHLPALPGLLGRVSAVVAMEQQRIDEMAELIIQDPALAFELLRQVNAAQFAAHASGGVTTVRRAVQLFGVQGLRPVANGLRPWPGALSETNAVALAASLREARVAAHVARTLCPADMDGEEAFLLALLQSLGTLLVRYHFPEEAEQIHRLVDPEPGGARGMSEAAAACAVIGVELDALAMAVARHWGFDETVLHAMRRVSLEAPVRAPDHRADTLRLLASAAVEAAAAMASREARAGASAAAAALARVSQRYARALVLGQNELLHAVQQAQRSVDAALRPLDAAA</sequence>
<accession>A2SK35</accession>
<dbReference type="SUPFAM" id="SSF109604">
    <property type="entry name" value="HD-domain/PDEase-like"/>
    <property type="match status" value="1"/>
</dbReference>
<dbReference type="GO" id="GO:0005524">
    <property type="term" value="F:ATP binding"/>
    <property type="evidence" value="ECO:0007669"/>
    <property type="project" value="InterPro"/>
</dbReference>
<dbReference type="GO" id="GO:0004674">
    <property type="term" value="F:protein serine/threonine kinase activity"/>
    <property type="evidence" value="ECO:0007669"/>
    <property type="project" value="UniProtKB-KW"/>
</dbReference>
<dbReference type="eggNOG" id="COG0515">
    <property type="taxonomic scope" value="Bacteria"/>
</dbReference>
<dbReference type="KEGG" id="mpt:Mpe_A2971"/>
<dbReference type="PROSITE" id="PS50011">
    <property type="entry name" value="PROTEIN_KINASE_DOM"/>
    <property type="match status" value="1"/>
</dbReference>
<keyword evidence="4" id="KW-0808">Transferase</keyword>